<dbReference type="PANTHER" id="PTHR43745">
    <property type="entry name" value="NITROREDUCTASE MJ1384-RELATED"/>
    <property type="match status" value="1"/>
</dbReference>
<protein>
    <recommendedName>
        <fullName evidence="1">Nitroreductase domain-containing protein</fullName>
    </recommendedName>
</protein>
<proteinExistence type="predicted"/>
<dbReference type="InterPro" id="IPR000415">
    <property type="entry name" value="Nitroreductase-like"/>
</dbReference>
<accession>A0A381S288</accession>
<dbReference type="InterPro" id="IPR020051">
    <property type="entry name" value="SagB-type_dehydrogenase"/>
</dbReference>
<feature type="domain" description="Nitroreductase" evidence="1">
    <location>
        <begin position="69"/>
        <end position="235"/>
    </location>
</feature>
<dbReference type="SUPFAM" id="SSF55469">
    <property type="entry name" value="FMN-dependent nitroreductase-like"/>
    <property type="match status" value="2"/>
</dbReference>
<dbReference type="Pfam" id="PF00881">
    <property type="entry name" value="Nitroreductase"/>
    <property type="match status" value="2"/>
</dbReference>
<dbReference type="EMBL" id="UINC01002585">
    <property type="protein sequence ID" value="SUZ98236.1"/>
    <property type="molecule type" value="Genomic_DNA"/>
</dbReference>
<dbReference type="Gene3D" id="3.40.109.10">
    <property type="entry name" value="NADH Oxidase"/>
    <property type="match status" value="2"/>
</dbReference>
<dbReference type="InterPro" id="IPR052544">
    <property type="entry name" value="Bacteriocin_Proc_Enz"/>
</dbReference>
<gene>
    <name evidence="2" type="ORF">METZ01_LOCUS51090</name>
</gene>
<dbReference type="NCBIfam" id="TIGR03605">
    <property type="entry name" value="antibiot_sagB"/>
    <property type="match status" value="1"/>
</dbReference>
<organism evidence="2">
    <name type="scientific">marine metagenome</name>
    <dbReference type="NCBI Taxonomy" id="408172"/>
    <lineage>
        <taxon>unclassified sequences</taxon>
        <taxon>metagenomes</taxon>
        <taxon>ecological metagenomes</taxon>
    </lineage>
</organism>
<evidence type="ECO:0000259" key="1">
    <source>
        <dbReference type="Pfam" id="PF00881"/>
    </source>
</evidence>
<dbReference type="GO" id="GO:0016491">
    <property type="term" value="F:oxidoreductase activity"/>
    <property type="evidence" value="ECO:0007669"/>
    <property type="project" value="InterPro"/>
</dbReference>
<feature type="domain" description="Nitroreductase" evidence="1">
    <location>
        <begin position="309"/>
        <end position="457"/>
    </location>
</feature>
<dbReference type="InterPro" id="IPR029479">
    <property type="entry name" value="Nitroreductase"/>
</dbReference>
<dbReference type="AlphaFoldDB" id="A0A381S288"/>
<name>A0A381S288_9ZZZZ</name>
<reference evidence="2" key="1">
    <citation type="submission" date="2018-05" db="EMBL/GenBank/DDBJ databases">
        <authorList>
            <person name="Lanie J.A."/>
            <person name="Ng W.-L."/>
            <person name="Kazmierczak K.M."/>
            <person name="Andrzejewski T.M."/>
            <person name="Davidsen T.M."/>
            <person name="Wayne K.J."/>
            <person name="Tettelin H."/>
            <person name="Glass J.I."/>
            <person name="Rusch D."/>
            <person name="Podicherti R."/>
            <person name="Tsui H.-C.T."/>
            <person name="Winkler M.E."/>
        </authorList>
    </citation>
    <scope>NUCLEOTIDE SEQUENCE</scope>
</reference>
<evidence type="ECO:0000313" key="2">
    <source>
        <dbReference type="EMBL" id="SUZ98236.1"/>
    </source>
</evidence>
<dbReference type="PANTHER" id="PTHR43745:SF2">
    <property type="entry name" value="NITROREDUCTASE MJ1384-RELATED"/>
    <property type="match status" value="1"/>
</dbReference>
<dbReference type="CDD" id="cd02142">
    <property type="entry name" value="McbC_SagB-like_oxidoreductase"/>
    <property type="match status" value="2"/>
</dbReference>
<sequence>MANGDIQAVQAFHDVTKLSYINLLTKPPLYKSYAGLKQVSLPEPPPPETPALKAVAGPTSATAGRLDLEAVSQLLHYSAGLIRKSNSATAGEVHYRAAASAGALYPIELYLVCGDFPGLAAGVYHYAPADNALTQLREGDFRGNLAAAAADDSLATVLATIVSTAVFWRSAWKYRTRGYRYCFWDNGTVFANLLATANSLGQQARLLTGFVDRDVDQILGVGSEQEASTCLVPLGTAGGLRPYVARALPAIDSGDLGFSEAITYPESDLLHAEARLDSPQQVSDWRGHVHRFEDVRIPVVPSKPLGKAIVERGSTRRFAREPISKDQLSELLAASSTPMTADFGFGLSEPYLIVNAVNGVPPGAYHYPRQSGELELLKEGDFRAEAGHLCFEQALGADASAVVFFLADLELVLGRLGNRGYRAAQLEAGVMGGNVYIAAHSLGLGATGMTFFDDAVTAFFSPHAAGKSLMFLVGLGRTGIPNRVRPFRSKYGALKDSLARGASGERRPVPDWLYSN</sequence>